<keyword evidence="1 2" id="KW-0808">Transferase</keyword>
<dbReference type="Gene3D" id="3.40.50.10540">
    <property type="entry name" value="Crotonobetainyl-coa:carnitine coa-transferase, domain 1"/>
    <property type="match status" value="1"/>
</dbReference>
<name>A0A7W8ZZJ5_9MICO</name>
<organism evidence="2 3">
    <name type="scientific">Cryobacterium roopkundense</name>
    <dbReference type="NCBI Taxonomy" id="1001240"/>
    <lineage>
        <taxon>Bacteria</taxon>
        <taxon>Bacillati</taxon>
        <taxon>Actinomycetota</taxon>
        <taxon>Actinomycetes</taxon>
        <taxon>Micrococcales</taxon>
        <taxon>Microbacteriaceae</taxon>
        <taxon>Cryobacterium</taxon>
    </lineage>
</organism>
<dbReference type="PANTHER" id="PTHR48207:SF3">
    <property type="entry name" value="SUCCINATE--HYDROXYMETHYLGLUTARATE COA-TRANSFERASE"/>
    <property type="match status" value="1"/>
</dbReference>
<dbReference type="InterPro" id="IPR050483">
    <property type="entry name" value="CoA-transferase_III_domain"/>
</dbReference>
<dbReference type="InterPro" id="IPR044855">
    <property type="entry name" value="CoA-Trfase_III_dom3_sf"/>
</dbReference>
<dbReference type="SUPFAM" id="SSF89796">
    <property type="entry name" value="CoA-transferase family III (CaiB/BaiF)"/>
    <property type="match status" value="1"/>
</dbReference>
<dbReference type="RefSeq" id="WP_035837074.1">
    <property type="nucleotide sequence ID" value="NZ_JACHBQ010000001.1"/>
</dbReference>
<reference evidence="2 3" key="1">
    <citation type="submission" date="2020-08" db="EMBL/GenBank/DDBJ databases">
        <title>Sequencing the genomes of 1000 actinobacteria strains.</title>
        <authorList>
            <person name="Klenk H.-P."/>
        </authorList>
    </citation>
    <scope>NUCLEOTIDE SEQUENCE [LARGE SCALE GENOMIC DNA]</scope>
    <source>
        <strain evidence="2 3">DSM 21065</strain>
    </source>
</reference>
<dbReference type="InterPro" id="IPR003673">
    <property type="entry name" value="CoA-Trfase_fam_III"/>
</dbReference>
<gene>
    <name evidence="2" type="ORF">BJ997_003687</name>
</gene>
<evidence type="ECO:0000256" key="1">
    <source>
        <dbReference type="ARBA" id="ARBA00022679"/>
    </source>
</evidence>
<accession>A0A7W8ZZJ5</accession>
<dbReference type="GO" id="GO:0008410">
    <property type="term" value="F:CoA-transferase activity"/>
    <property type="evidence" value="ECO:0007669"/>
    <property type="project" value="TreeGrafter"/>
</dbReference>
<evidence type="ECO:0000313" key="3">
    <source>
        <dbReference type="Proteomes" id="UP000561726"/>
    </source>
</evidence>
<comment type="caution">
    <text evidence="2">The sequence shown here is derived from an EMBL/GenBank/DDBJ whole genome shotgun (WGS) entry which is preliminary data.</text>
</comment>
<evidence type="ECO:0000313" key="2">
    <source>
        <dbReference type="EMBL" id="MBB5643139.1"/>
    </source>
</evidence>
<proteinExistence type="predicted"/>
<dbReference type="Proteomes" id="UP000561726">
    <property type="component" value="Unassembled WGS sequence"/>
</dbReference>
<protein>
    <submittedName>
        <fullName evidence="2">Crotonobetainyl-CoA:carnitine CoA-transferase CaiB-like acyl-CoA transferase</fullName>
    </submittedName>
</protein>
<dbReference type="PANTHER" id="PTHR48207">
    <property type="entry name" value="SUCCINATE--HYDROXYMETHYLGLUTARATE COA-TRANSFERASE"/>
    <property type="match status" value="1"/>
</dbReference>
<dbReference type="InterPro" id="IPR023606">
    <property type="entry name" value="CoA-Trfase_III_dom_1_sf"/>
</dbReference>
<dbReference type="AlphaFoldDB" id="A0A7W8ZZJ5"/>
<dbReference type="OrthoDB" id="9797653at2"/>
<dbReference type="Gene3D" id="3.30.1540.10">
    <property type="entry name" value="formyl-coa transferase, domain 3"/>
    <property type="match status" value="1"/>
</dbReference>
<sequence>MPEHSNATHSRPLEGILVVDFSRVLAGPLASMTLADLGARVIKIERPTVGDDTRSWGPPFSGTGSTYFESVNRNKESICLDLADEADLAVALELALKADVLLENFKPGGMDKLGLGYDTLREKNPALVYASISGFGLGGGAHLMGYDFMVQAVGGLMSITGEETGPPMKAGVALVDVLAAKDTTIGVLAALTARHSTGLGARLDVNLLSSLQGALANQAQAYLGADSAPGRLGNTHPSIAPYETLECSDGLLAVACGNDGQFAKLAGVLGAEHLASDERFVTNRARVQNRPALVRALEEQLATDVAAAWQVRLTRAGVPAGQVGTIGDGIALADSLGLSPTIDVHNAAGVTVGRQIRHPVSWTPPLAARTQAPPELGEHSAAVREWLLAGQVNVEQANAK</sequence>
<dbReference type="Pfam" id="PF02515">
    <property type="entry name" value="CoA_transf_3"/>
    <property type="match status" value="1"/>
</dbReference>
<dbReference type="EMBL" id="JACHBQ010000001">
    <property type="protein sequence ID" value="MBB5643139.1"/>
    <property type="molecule type" value="Genomic_DNA"/>
</dbReference>